<comment type="catalytic activity">
    <reaction evidence="12">
        <text>1-hexadecanoyl-2-(9Z,12Z-octadecadienoyl)-sn-glycero-3-phosphocholine + 1-hexadecanoyl-sn-glycero-3-phosphocholine = 2-(9Z,12Z-octadecadienoyl)-sn-glycero-3-phosphocholine + 1,2-dihexadecanoyl-sn-glycero-3-phosphocholine</text>
        <dbReference type="Rhea" id="RHEA:68988"/>
        <dbReference type="ChEBI" id="CHEBI:72998"/>
        <dbReference type="ChEBI" id="CHEBI:72999"/>
        <dbReference type="ChEBI" id="CHEBI:73002"/>
        <dbReference type="ChEBI" id="CHEBI:76084"/>
    </reaction>
    <physiologicalReaction direction="left-to-right" evidence="12">
        <dbReference type="Rhea" id="RHEA:68989"/>
    </physiologicalReaction>
    <physiologicalReaction direction="right-to-left" evidence="12">
        <dbReference type="Rhea" id="RHEA:68990"/>
    </physiologicalReaction>
</comment>
<keyword evidence="4" id="KW-1000">Mitochondrion outer membrane</keyword>
<keyword evidence="9" id="KW-0012">Acyltransferase</keyword>
<keyword evidence="3" id="KW-0808">Transferase</keyword>
<gene>
    <name evidence="18" type="primary">TAFAZZIN</name>
</gene>
<comment type="similarity">
    <text evidence="2 16">Belongs to the taffazin family.</text>
</comment>
<keyword evidence="16" id="KW-1133">Transmembrane helix</keyword>
<proteinExistence type="inferred from homology"/>
<dbReference type="InterPro" id="IPR000872">
    <property type="entry name" value="Tafazzin"/>
</dbReference>
<sequence>MGGTMGLPGGNGGIMGLHGGQWGAMGFLGVTWGQWRSLGFLMGHYGVTWESVGFFGVSWGSGVLWGALGALWGSLGAVWFFVGHYGVFGVPWAVFCVCGASCPPQPRHGAMPLAVRWPFPAGPPLCSRLVLGLVGTYSCLWTRYLNRLRVHNAEVLHELVERRGPRTPLLTLSNHQSCMDDPHLWGSLKLRHIWSLHKMRWTPTAADICFTRELHSRFFSLGRCVPVCRGDGVYQRGMDFILEKLNQGDWVHVFPEGKVNMGQEFVRFKWGIGRLLAECRLDPIVLPLWHGGMNDVLPNAPPYVPRVGKRITVVVGRPFSVRPLLERLKAEGTSTVSVCGVVGLLCPICRLWGGGGSVGPFPYLCPVGGDEESADRFCAAGIRGTEEPRTDLTPNLITHNLWGCPTDRQTDSANKGGRILQPPPHCVPSVPQMWGRHS</sequence>
<evidence type="ECO:0000256" key="9">
    <source>
        <dbReference type="ARBA" id="ARBA00023315"/>
    </source>
</evidence>
<dbReference type="GO" id="GO:0047184">
    <property type="term" value="F:1-acylglycerophosphocholine O-acyltransferase activity"/>
    <property type="evidence" value="ECO:0007669"/>
    <property type="project" value="TreeGrafter"/>
</dbReference>
<dbReference type="GO" id="GO:0005743">
    <property type="term" value="C:mitochondrial inner membrane"/>
    <property type="evidence" value="ECO:0007669"/>
    <property type="project" value="UniProtKB-SubCell"/>
</dbReference>
<comment type="subcellular location">
    <subcellularLocation>
        <location evidence="1">Mitochondrion inner membrane</location>
        <topology evidence="1">Peripheral membrane protein</topology>
        <orientation evidence="1">Intermembrane side</orientation>
    </subcellularLocation>
    <subcellularLocation>
        <location evidence="10">Mitochondrion outer membrane</location>
        <topology evidence="10">Peripheral membrane protein</topology>
        <orientation evidence="10">Intermembrane side</orientation>
    </subcellularLocation>
</comment>
<dbReference type="GeneTree" id="ENSGT00390000018621"/>
<evidence type="ECO:0000256" key="5">
    <source>
        <dbReference type="ARBA" id="ARBA00022792"/>
    </source>
</evidence>
<evidence type="ECO:0000256" key="12">
    <source>
        <dbReference type="ARBA" id="ARBA00048255"/>
    </source>
</evidence>
<dbReference type="InterPro" id="IPR002123">
    <property type="entry name" value="Plipid/glycerol_acylTrfase"/>
</dbReference>
<keyword evidence="5" id="KW-0999">Mitochondrion inner membrane</keyword>
<evidence type="ECO:0000256" key="6">
    <source>
        <dbReference type="ARBA" id="ARBA00023098"/>
    </source>
</evidence>
<evidence type="ECO:0000256" key="4">
    <source>
        <dbReference type="ARBA" id="ARBA00022787"/>
    </source>
</evidence>
<evidence type="ECO:0000256" key="11">
    <source>
        <dbReference type="ARBA" id="ARBA00047906"/>
    </source>
</evidence>
<feature type="transmembrane region" description="Helical" evidence="16">
    <location>
        <begin position="78"/>
        <end position="102"/>
    </location>
</feature>
<evidence type="ECO:0000256" key="14">
    <source>
        <dbReference type="ARBA" id="ARBA00048978"/>
    </source>
</evidence>
<keyword evidence="6" id="KW-0443">Lipid metabolism</keyword>
<evidence type="ECO:0000256" key="13">
    <source>
        <dbReference type="ARBA" id="ARBA00048751"/>
    </source>
</evidence>
<keyword evidence="8 16" id="KW-0472">Membrane</keyword>
<dbReference type="PANTHER" id="PTHR12497:SF0">
    <property type="entry name" value="TAFAZZIN"/>
    <property type="match status" value="1"/>
</dbReference>
<evidence type="ECO:0000256" key="3">
    <source>
        <dbReference type="ARBA" id="ARBA00022679"/>
    </source>
</evidence>
<dbReference type="SUPFAM" id="SSF69593">
    <property type="entry name" value="Glycerol-3-phosphate (1)-acyltransferase"/>
    <property type="match status" value="1"/>
</dbReference>
<evidence type="ECO:0000313" key="18">
    <source>
        <dbReference type="Ensembl" id="ENSCJPP00005003752.1"/>
    </source>
</evidence>
<name>A0A8C2SU00_COTJA</name>
<dbReference type="GO" id="GO:0007007">
    <property type="term" value="P:inner mitochondrial membrane organization"/>
    <property type="evidence" value="ECO:0007669"/>
    <property type="project" value="TreeGrafter"/>
</dbReference>
<evidence type="ECO:0000256" key="2">
    <source>
        <dbReference type="ARBA" id="ARBA00010524"/>
    </source>
</evidence>
<dbReference type="Proteomes" id="UP000694412">
    <property type="component" value="Unassembled WGS sequence"/>
</dbReference>
<evidence type="ECO:0000256" key="15">
    <source>
        <dbReference type="ARBA" id="ARBA00049543"/>
    </source>
</evidence>
<comment type="catalytic activity">
    <reaction evidence="14">
        <text>1-hexadecanoyl-2-(9Z,12Z-octadecadienoyl)-sn-glycero-3-phospho-(1'-sn-glycerol) + 1-(9Z-octadecenoyl)-sn-glycero-3-phosphate = 1-(9Z)-octadecenoyl-2-(9Z,12Z)-octadecadienoyl-sn-glycero-3-phosphate + 1-hexadecanoyl-sn-glycero-3-phospho-(1'-sn-glycerol)</text>
        <dbReference type="Rhea" id="RHEA:67752"/>
        <dbReference type="ChEBI" id="CHEBI:72840"/>
        <dbReference type="ChEBI" id="CHEBI:74544"/>
        <dbReference type="ChEBI" id="CHEBI:74563"/>
        <dbReference type="ChEBI" id="CHEBI:75158"/>
    </reaction>
    <physiologicalReaction direction="left-to-right" evidence="14">
        <dbReference type="Rhea" id="RHEA:67753"/>
    </physiologicalReaction>
    <physiologicalReaction direction="right-to-left" evidence="14">
        <dbReference type="Rhea" id="RHEA:67754"/>
    </physiologicalReaction>
</comment>
<feature type="transmembrane region" description="Helical" evidence="16">
    <location>
        <begin position="52"/>
        <end position="72"/>
    </location>
</feature>
<evidence type="ECO:0000256" key="10">
    <source>
        <dbReference type="ARBA" id="ARBA00024323"/>
    </source>
</evidence>
<keyword evidence="7" id="KW-0496">Mitochondrion</keyword>
<dbReference type="AlphaFoldDB" id="A0A8C2SU00"/>
<feature type="transmembrane region" description="Helical" evidence="16">
    <location>
        <begin position="12"/>
        <end position="32"/>
    </location>
</feature>
<evidence type="ECO:0000313" key="19">
    <source>
        <dbReference type="Proteomes" id="UP000694412"/>
    </source>
</evidence>
<comment type="catalytic activity">
    <reaction evidence="15">
        <text>1,2-di-(9Z-octadecenoyl)-sn-glycero-3-phosphocholine + 1-hexadecanoyl-sn-glycero-3-phosphocholine = 1-hexadecanoyl-2-(9Z-octadecenoyl)-sn-glycero-3-phosphocholine + 1-(9Z-octadecenoyl)-sn-glycero-3-phosphocholine</text>
        <dbReference type="Rhea" id="RHEA:43816"/>
        <dbReference type="ChEBI" id="CHEBI:28610"/>
        <dbReference type="ChEBI" id="CHEBI:72998"/>
        <dbReference type="ChEBI" id="CHEBI:73001"/>
        <dbReference type="ChEBI" id="CHEBI:74669"/>
    </reaction>
    <physiologicalReaction direction="left-to-right" evidence="15">
        <dbReference type="Rhea" id="RHEA:43817"/>
    </physiologicalReaction>
    <physiologicalReaction direction="right-to-left" evidence="15">
        <dbReference type="Rhea" id="RHEA:43818"/>
    </physiologicalReaction>
</comment>
<dbReference type="CDD" id="cd07989">
    <property type="entry name" value="LPLAT_AGPAT-like"/>
    <property type="match status" value="1"/>
</dbReference>
<dbReference type="SMART" id="SM00563">
    <property type="entry name" value="PlsC"/>
    <property type="match status" value="1"/>
</dbReference>
<dbReference type="Pfam" id="PF01553">
    <property type="entry name" value="Acyltransferase"/>
    <property type="match status" value="1"/>
</dbReference>
<feature type="domain" description="Phospholipid/glycerol acyltransferase" evidence="17">
    <location>
        <begin position="169"/>
        <end position="293"/>
    </location>
</feature>
<evidence type="ECO:0000256" key="1">
    <source>
        <dbReference type="ARBA" id="ARBA00004137"/>
    </source>
</evidence>
<comment type="caution">
    <text evidence="16">Lacks conserved residue(s) required for the propagation of feature annotation.</text>
</comment>
<dbReference type="PANTHER" id="PTHR12497">
    <property type="entry name" value="TAZ PROTEIN TAFAZZIN"/>
    <property type="match status" value="1"/>
</dbReference>
<evidence type="ECO:0000259" key="17">
    <source>
        <dbReference type="SMART" id="SM00563"/>
    </source>
</evidence>
<keyword evidence="19" id="KW-1185">Reference proteome</keyword>
<accession>A0A8C2SU00</accession>
<organism evidence="18 19">
    <name type="scientific">Coturnix japonica</name>
    <name type="common">Japanese quail</name>
    <name type="synonym">Coturnix coturnix japonica</name>
    <dbReference type="NCBI Taxonomy" id="93934"/>
    <lineage>
        <taxon>Eukaryota</taxon>
        <taxon>Metazoa</taxon>
        <taxon>Chordata</taxon>
        <taxon>Craniata</taxon>
        <taxon>Vertebrata</taxon>
        <taxon>Euteleostomi</taxon>
        <taxon>Archelosauria</taxon>
        <taxon>Archosauria</taxon>
        <taxon>Dinosauria</taxon>
        <taxon>Saurischia</taxon>
        <taxon>Theropoda</taxon>
        <taxon>Coelurosauria</taxon>
        <taxon>Aves</taxon>
        <taxon>Neognathae</taxon>
        <taxon>Galloanserae</taxon>
        <taxon>Galliformes</taxon>
        <taxon>Phasianidae</taxon>
        <taxon>Perdicinae</taxon>
        <taxon>Coturnix</taxon>
    </lineage>
</organism>
<protein>
    <recommendedName>
        <fullName evidence="16">Tafazzin family protein</fullName>
    </recommendedName>
</protein>
<comment type="catalytic activity">
    <reaction evidence="13">
        <text>a 1-acyl-sn-glycero-3-phosphate + a 1,2-diacyl-sn-glycero-3-phospho-(1'-sn-glycerol) = 1-acyl-sn-glycero-3-phospho-(1'-sn-glycerol) + a 1,2-diacyl-sn-glycero-3-phosphate</text>
        <dbReference type="Rhea" id="RHEA:67748"/>
        <dbReference type="ChEBI" id="CHEBI:57970"/>
        <dbReference type="ChEBI" id="CHEBI:58608"/>
        <dbReference type="ChEBI" id="CHEBI:64716"/>
        <dbReference type="ChEBI" id="CHEBI:64840"/>
    </reaction>
    <physiologicalReaction direction="left-to-right" evidence="13">
        <dbReference type="Rhea" id="RHEA:67749"/>
    </physiologicalReaction>
    <physiologicalReaction direction="right-to-left" evidence="13">
        <dbReference type="Rhea" id="RHEA:67750"/>
    </physiologicalReaction>
</comment>
<reference evidence="18" key="1">
    <citation type="submission" date="2025-08" db="UniProtKB">
        <authorList>
            <consortium name="Ensembl"/>
        </authorList>
    </citation>
    <scope>IDENTIFICATION</scope>
</reference>
<comment type="catalytic activity">
    <reaction evidence="11">
        <text>1'-[1,2-diacyl-sn-glycero-3-phospho],3'-[1-acyl-sn-glycero-3-phospho]-glycerol + a 1,2-diacyl-sn-glycero-3-phosphocholine = a cardiolipin + a 1-acyl-sn-glycero-3-phosphocholine</text>
        <dbReference type="Rhea" id="RHEA:33731"/>
        <dbReference type="ChEBI" id="CHEBI:57643"/>
        <dbReference type="ChEBI" id="CHEBI:58168"/>
        <dbReference type="ChEBI" id="CHEBI:62237"/>
        <dbReference type="ChEBI" id="CHEBI:64743"/>
    </reaction>
    <physiologicalReaction direction="left-to-right" evidence="11">
        <dbReference type="Rhea" id="RHEA:33732"/>
    </physiologicalReaction>
    <physiologicalReaction direction="right-to-left" evidence="11">
        <dbReference type="Rhea" id="RHEA:33733"/>
    </physiologicalReaction>
</comment>
<reference evidence="18" key="2">
    <citation type="submission" date="2025-09" db="UniProtKB">
        <authorList>
            <consortium name="Ensembl"/>
        </authorList>
    </citation>
    <scope>IDENTIFICATION</scope>
</reference>
<evidence type="ECO:0000256" key="7">
    <source>
        <dbReference type="ARBA" id="ARBA00023128"/>
    </source>
</evidence>
<evidence type="ECO:0000256" key="8">
    <source>
        <dbReference type="ARBA" id="ARBA00023136"/>
    </source>
</evidence>
<dbReference type="GO" id="GO:0005741">
    <property type="term" value="C:mitochondrial outer membrane"/>
    <property type="evidence" value="ECO:0007669"/>
    <property type="project" value="UniProtKB-SubCell"/>
</dbReference>
<dbReference type="Ensembl" id="ENSCJPT00005006556.1">
    <property type="protein sequence ID" value="ENSCJPP00005003752.1"/>
    <property type="gene ID" value="ENSCJPG00005003875.1"/>
</dbReference>
<dbReference type="PRINTS" id="PR00979">
    <property type="entry name" value="TAFAZZIN"/>
</dbReference>
<dbReference type="GO" id="GO:0035965">
    <property type="term" value="P:cardiolipin acyl-chain remodeling"/>
    <property type="evidence" value="ECO:0007669"/>
    <property type="project" value="TreeGrafter"/>
</dbReference>
<keyword evidence="16" id="KW-0812">Transmembrane</keyword>
<evidence type="ECO:0000256" key="16">
    <source>
        <dbReference type="RuleBase" id="RU365062"/>
    </source>
</evidence>